<accession>A0A0F8ZVV2</accession>
<dbReference type="EMBL" id="LAZR01045813">
    <property type="protein sequence ID" value="KKK97983.1"/>
    <property type="molecule type" value="Genomic_DNA"/>
</dbReference>
<reference evidence="1" key="1">
    <citation type="journal article" date="2015" name="Nature">
        <title>Complex archaea that bridge the gap between prokaryotes and eukaryotes.</title>
        <authorList>
            <person name="Spang A."/>
            <person name="Saw J.H."/>
            <person name="Jorgensen S.L."/>
            <person name="Zaremba-Niedzwiedzka K."/>
            <person name="Martijn J."/>
            <person name="Lind A.E."/>
            <person name="van Eijk R."/>
            <person name="Schleper C."/>
            <person name="Guy L."/>
            <person name="Ettema T.J."/>
        </authorList>
    </citation>
    <scope>NUCLEOTIDE SEQUENCE</scope>
</reference>
<name>A0A0F8ZVV2_9ZZZZ</name>
<comment type="caution">
    <text evidence="1">The sequence shown here is derived from an EMBL/GenBank/DDBJ whole genome shotgun (WGS) entry which is preliminary data.</text>
</comment>
<gene>
    <name evidence="1" type="ORF">LCGC14_2647300</name>
</gene>
<dbReference type="AlphaFoldDB" id="A0A0F8ZVV2"/>
<evidence type="ECO:0000313" key="1">
    <source>
        <dbReference type="EMBL" id="KKK97983.1"/>
    </source>
</evidence>
<protein>
    <submittedName>
        <fullName evidence="1">Uncharacterized protein</fullName>
    </submittedName>
</protein>
<proteinExistence type="predicted"/>
<organism evidence="1">
    <name type="scientific">marine sediment metagenome</name>
    <dbReference type="NCBI Taxonomy" id="412755"/>
    <lineage>
        <taxon>unclassified sequences</taxon>
        <taxon>metagenomes</taxon>
        <taxon>ecological metagenomes</taxon>
    </lineage>
</organism>
<sequence>MDKTKMDTERTLNFLASAGPLANTTVKNAEADEIMLQTGGTILAQGVLYNINSKRLSPGVCRLSLAPAN</sequence>